<comment type="similarity">
    <text evidence="1">Belongs to the bacterial ribosomal protein bS1 family.</text>
</comment>
<feature type="domain" description="S1 motif" evidence="5">
    <location>
        <begin position="425"/>
        <end position="493"/>
    </location>
</feature>
<accession>A0A7S4PTM7</accession>
<feature type="domain" description="S1 motif" evidence="5">
    <location>
        <begin position="236"/>
        <end position="291"/>
    </location>
</feature>
<protein>
    <recommendedName>
        <fullName evidence="5">S1 motif domain-containing protein</fullName>
    </recommendedName>
</protein>
<feature type="region of interest" description="Disordered" evidence="4">
    <location>
        <begin position="543"/>
        <end position="571"/>
    </location>
</feature>
<dbReference type="PANTHER" id="PTHR10724:SF7">
    <property type="entry name" value="SMALL RIBOSOMAL SUBUNIT PROTEIN BS1C"/>
    <property type="match status" value="1"/>
</dbReference>
<evidence type="ECO:0000259" key="5">
    <source>
        <dbReference type="PROSITE" id="PS50126"/>
    </source>
</evidence>
<reference evidence="6" key="1">
    <citation type="submission" date="2021-01" db="EMBL/GenBank/DDBJ databases">
        <authorList>
            <person name="Corre E."/>
            <person name="Pelletier E."/>
            <person name="Niang G."/>
            <person name="Scheremetjew M."/>
            <person name="Finn R."/>
            <person name="Kale V."/>
            <person name="Holt S."/>
            <person name="Cochrane G."/>
            <person name="Meng A."/>
            <person name="Brown T."/>
            <person name="Cohen L."/>
        </authorList>
    </citation>
    <scope>NUCLEOTIDE SEQUENCE</scope>
    <source>
        <strain evidence="6">CCMP3105</strain>
    </source>
</reference>
<sequence length="571" mass="62025">MRGGLAFVGAPAGHGLPLVEAPLPRGSERLRGNAGHAASGGLGTSGATCVGLAAAACVAAAAARRARSAVRRRAVDGPGGFYQKSIIPSGTTTSTMTEEEQEDFLEKRCDALEKLMPMSDQEFDDEVEELTWTWARHLLPYTNVARADKAAHKRKTILRQKAFFKKMRLFKPLAIKYPTLMKRLIVQDNPDMEDIRYKISGEWIANEEKIAGFTYEDFVKGIDGGKYTGWKLPQVGDEKEGTVVDFDDKGAFLDIGDKAWAFVPLDQVSLVPISKAEEVLKLGQTVKGKVICEGGHSRLIGDEFVTQFIVSITALESEAAWEAIDKITRGESDASPILQVSVMSMKSFGAVVMTETGLEALIPNSQLADRVGDTSLVGQTIGAQIFQQNVEKRNAGPALAPRDFALLLSYKNVATKELAAKLEEGMVVDATVKMPLEKSLDVMVDNVQCTIRKVDISGKTAFNLMQLFEVDEKIKVYVLSTTEESGEIRLSTRALERRPGEILRDKAGMFERAEATAKMYLKSSRDARKALLSDLEDVLADLPGLAGGAPPKKPGGAIYLDDDDDDGGIGF</sequence>
<dbReference type="Gene3D" id="2.40.50.140">
    <property type="entry name" value="Nucleic acid-binding proteins"/>
    <property type="match status" value="2"/>
</dbReference>
<dbReference type="EMBL" id="HBNR01002767">
    <property type="protein sequence ID" value="CAE4562326.1"/>
    <property type="molecule type" value="Transcribed_RNA"/>
</dbReference>
<evidence type="ECO:0000256" key="2">
    <source>
        <dbReference type="ARBA" id="ARBA00022980"/>
    </source>
</evidence>
<dbReference type="GO" id="GO:1990904">
    <property type="term" value="C:ribonucleoprotein complex"/>
    <property type="evidence" value="ECO:0007669"/>
    <property type="project" value="UniProtKB-KW"/>
</dbReference>
<dbReference type="PANTHER" id="PTHR10724">
    <property type="entry name" value="30S RIBOSOMAL PROTEIN S1"/>
    <property type="match status" value="1"/>
</dbReference>
<evidence type="ECO:0000256" key="3">
    <source>
        <dbReference type="ARBA" id="ARBA00023274"/>
    </source>
</evidence>
<dbReference type="Pfam" id="PF00575">
    <property type="entry name" value="S1"/>
    <property type="match status" value="1"/>
</dbReference>
<evidence type="ECO:0000256" key="1">
    <source>
        <dbReference type="ARBA" id="ARBA00006767"/>
    </source>
</evidence>
<dbReference type="GO" id="GO:0003729">
    <property type="term" value="F:mRNA binding"/>
    <property type="evidence" value="ECO:0007669"/>
    <property type="project" value="TreeGrafter"/>
</dbReference>
<feature type="compositionally biased region" description="Low complexity" evidence="4">
    <location>
        <begin position="543"/>
        <end position="557"/>
    </location>
</feature>
<dbReference type="GO" id="GO:0003735">
    <property type="term" value="F:structural constituent of ribosome"/>
    <property type="evidence" value="ECO:0007669"/>
    <property type="project" value="TreeGrafter"/>
</dbReference>
<feature type="domain" description="S1 motif" evidence="5">
    <location>
        <begin position="335"/>
        <end position="411"/>
    </location>
</feature>
<dbReference type="GO" id="GO:0005840">
    <property type="term" value="C:ribosome"/>
    <property type="evidence" value="ECO:0007669"/>
    <property type="project" value="UniProtKB-KW"/>
</dbReference>
<evidence type="ECO:0000256" key="4">
    <source>
        <dbReference type="SAM" id="MobiDB-lite"/>
    </source>
</evidence>
<dbReference type="SUPFAM" id="SSF50249">
    <property type="entry name" value="Nucleic acid-binding proteins"/>
    <property type="match status" value="2"/>
</dbReference>
<proteinExistence type="inferred from homology"/>
<evidence type="ECO:0000313" key="6">
    <source>
        <dbReference type="EMBL" id="CAE4562326.1"/>
    </source>
</evidence>
<dbReference type="InterPro" id="IPR012340">
    <property type="entry name" value="NA-bd_OB-fold"/>
</dbReference>
<keyword evidence="2" id="KW-0689">Ribosomal protein</keyword>
<dbReference type="SMART" id="SM00316">
    <property type="entry name" value="S1"/>
    <property type="match status" value="3"/>
</dbReference>
<dbReference type="InterPro" id="IPR003029">
    <property type="entry name" value="S1_domain"/>
</dbReference>
<dbReference type="InterPro" id="IPR050437">
    <property type="entry name" value="Ribos_protein_bS1-like"/>
</dbReference>
<feature type="compositionally biased region" description="Acidic residues" evidence="4">
    <location>
        <begin position="560"/>
        <end position="571"/>
    </location>
</feature>
<dbReference type="AlphaFoldDB" id="A0A7S4PTM7"/>
<dbReference type="PROSITE" id="PS50126">
    <property type="entry name" value="S1"/>
    <property type="match status" value="3"/>
</dbReference>
<name>A0A7S4PTM7_9DINO</name>
<dbReference type="GO" id="GO:0006412">
    <property type="term" value="P:translation"/>
    <property type="evidence" value="ECO:0007669"/>
    <property type="project" value="TreeGrafter"/>
</dbReference>
<organism evidence="6">
    <name type="scientific">Alexandrium monilatum</name>
    <dbReference type="NCBI Taxonomy" id="311494"/>
    <lineage>
        <taxon>Eukaryota</taxon>
        <taxon>Sar</taxon>
        <taxon>Alveolata</taxon>
        <taxon>Dinophyceae</taxon>
        <taxon>Gonyaulacales</taxon>
        <taxon>Pyrocystaceae</taxon>
        <taxon>Alexandrium</taxon>
    </lineage>
</organism>
<keyword evidence="3" id="KW-0687">Ribonucleoprotein</keyword>
<gene>
    <name evidence="6" type="ORF">AMON00008_LOCUS1945</name>
</gene>